<dbReference type="InterPro" id="IPR039426">
    <property type="entry name" value="TonB-dep_rcpt-like"/>
</dbReference>
<evidence type="ECO:0000313" key="3">
    <source>
        <dbReference type="EMBL" id="MFC4213079.1"/>
    </source>
</evidence>
<dbReference type="Proteomes" id="UP001595789">
    <property type="component" value="Unassembled WGS sequence"/>
</dbReference>
<organism evidence="3 4">
    <name type="scientific">Pedobacter lithocola</name>
    <dbReference type="NCBI Taxonomy" id="1908239"/>
    <lineage>
        <taxon>Bacteria</taxon>
        <taxon>Pseudomonadati</taxon>
        <taxon>Bacteroidota</taxon>
        <taxon>Sphingobacteriia</taxon>
        <taxon>Sphingobacteriales</taxon>
        <taxon>Sphingobacteriaceae</taxon>
        <taxon>Pedobacter</taxon>
    </lineage>
</organism>
<keyword evidence="1" id="KW-0812">Transmembrane</keyword>
<keyword evidence="4" id="KW-1185">Reference proteome</keyword>
<comment type="similarity">
    <text evidence="1">Belongs to the TonB-dependent receptor family.</text>
</comment>
<dbReference type="InterPro" id="IPR012910">
    <property type="entry name" value="Plug_dom"/>
</dbReference>
<dbReference type="InterPro" id="IPR023997">
    <property type="entry name" value="TonB-dep_OMP_SusC/RagA_CS"/>
</dbReference>
<gene>
    <name evidence="3" type="ORF">ACFOWA_17925</name>
</gene>
<evidence type="ECO:0000256" key="1">
    <source>
        <dbReference type="PROSITE-ProRule" id="PRU01360"/>
    </source>
</evidence>
<dbReference type="SUPFAM" id="SSF49464">
    <property type="entry name" value="Carboxypeptidase regulatory domain-like"/>
    <property type="match status" value="1"/>
</dbReference>
<dbReference type="InterPro" id="IPR008969">
    <property type="entry name" value="CarboxyPept-like_regulatory"/>
</dbReference>
<dbReference type="SUPFAM" id="SSF56935">
    <property type="entry name" value="Porins"/>
    <property type="match status" value="1"/>
</dbReference>
<dbReference type="NCBIfam" id="TIGR04057">
    <property type="entry name" value="SusC_RagA_signa"/>
    <property type="match status" value="1"/>
</dbReference>
<reference evidence="4" key="1">
    <citation type="journal article" date="2019" name="Int. J. Syst. Evol. Microbiol.">
        <title>The Global Catalogue of Microorganisms (GCM) 10K type strain sequencing project: providing services to taxonomists for standard genome sequencing and annotation.</title>
        <authorList>
            <consortium name="The Broad Institute Genomics Platform"/>
            <consortium name="The Broad Institute Genome Sequencing Center for Infectious Disease"/>
            <person name="Wu L."/>
            <person name="Ma J."/>
        </authorList>
    </citation>
    <scope>NUCLEOTIDE SEQUENCE [LARGE SCALE GENOMIC DNA]</scope>
    <source>
        <strain evidence="4">CCM 8691</strain>
    </source>
</reference>
<sequence>MRFKQKLFASAKAKMKMMALQVFFLLFLYNFAIAGNTLSNEGNFKSSFNSINKKLFTPKSLYFLEKAEDILITGTVVDETGKTIPGVSIAEKGTKNGTTTSVDGTFSIKVKDQNSIIIFSSTGYTSKQITVGTQKAFKIILNSSDNKLDDVVVVGYGTQKKITTTGAISSITTKELTQSPVANISNSLVGRLPGLFATQTSGEPGNDASTLRIRGVGTFNGSADPLVLVDGIQVENFNNIDPNEVESLSILKDASATAVYGIRGANGVIIITTKRGQIGKPQINYTFNIASNSFTDIRKSMNSYEYASSWNRGIELDRYVVQGNTPLKYTPEEIEKYRTGSDPIFYPNTDWYNLLLKKSSGQSQHNLNIRGGQNKVKYFISIGLFDQAGLFNDFTYITKTFDANTTFKRYNFRSNFNFDVTKSFKIALDISAQTENRKLNNSASGTSRIIGDIARAAPLGGPGVVNDQLVDIDINSNNPLKALLTNSGSGGIRREYRNNLNGTVKIDYLLNKITEGLAVHGNVSLQTFNNQAITNQITVPTYKAQRTADGYVLQPLAEATAFQFSTSGGNRRRTFAQMSIDYTRSFGNHNVTGLIVYDQQKNFDPGLAFLVPQGYQSLVARTTYNYKGKYLADFNAAYNGTENFAPGKRFGFFPAGSIGWIPSEESFFPKSKLISFLKIRASYGIVGNDRVGGNRFLYRPTSYTEDANAYRFGSGAAVGSYVGYTGVIEGLTGNPDITWEKAKKANLALETYLINDKIKIVAELFSETRDNILAQPQTILNTSGLRQPAINLGRMSNKGFELDASYNDKIGDKFNYRISGNFSFARNKVLFRDEINNPLTPYRLTTGQRLGQFYGLIAEGLYNTWDEVNDANRPVYESRPRVQPGDIKFKDVNGDGVINADDNVPIGYSRTPEKTYGISLYAKFKSFDISALFQGVGNVSIGYTGFQRTYGWLNSVPAGTPDYLLESWTPERYAQGLPINFPRLSAGNSNSPNTTSFGNSSYFIADASYLRLKNVELGYTFNPKLVKRIGISNMRLFLTANNLVTWSKVFKGIDPENNIPRDDTNNEEPYPLVRTINAGINVNF</sequence>
<dbReference type="Gene3D" id="2.170.130.10">
    <property type="entry name" value="TonB-dependent receptor, plug domain"/>
    <property type="match status" value="1"/>
</dbReference>
<dbReference type="EMBL" id="JBHSBW010000015">
    <property type="protein sequence ID" value="MFC4213079.1"/>
    <property type="molecule type" value="Genomic_DNA"/>
</dbReference>
<dbReference type="PROSITE" id="PS52016">
    <property type="entry name" value="TONB_DEPENDENT_REC_3"/>
    <property type="match status" value="1"/>
</dbReference>
<dbReference type="Gene3D" id="2.60.40.1120">
    <property type="entry name" value="Carboxypeptidase-like, regulatory domain"/>
    <property type="match status" value="1"/>
</dbReference>
<protein>
    <submittedName>
        <fullName evidence="3">SusC/RagA family TonB-linked outer membrane protein</fullName>
    </submittedName>
</protein>
<evidence type="ECO:0000259" key="2">
    <source>
        <dbReference type="Pfam" id="PF07715"/>
    </source>
</evidence>
<dbReference type="NCBIfam" id="TIGR04056">
    <property type="entry name" value="OMP_RagA_SusC"/>
    <property type="match status" value="1"/>
</dbReference>
<dbReference type="InterPro" id="IPR023996">
    <property type="entry name" value="TonB-dep_OMP_SusC/RagA"/>
</dbReference>
<comment type="caution">
    <text evidence="3">The sequence shown here is derived from an EMBL/GenBank/DDBJ whole genome shotgun (WGS) entry which is preliminary data.</text>
</comment>
<evidence type="ECO:0000313" key="4">
    <source>
        <dbReference type="Proteomes" id="UP001595789"/>
    </source>
</evidence>
<proteinExistence type="inferred from homology"/>
<comment type="subcellular location">
    <subcellularLocation>
        <location evidence="1">Cell outer membrane</location>
        <topology evidence="1">Multi-pass membrane protein</topology>
    </subcellularLocation>
</comment>
<keyword evidence="1" id="KW-0813">Transport</keyword>
<keyword evidence="1" id="KW-0998">Cell outer membrane</keyword>
<dbReference type="InterPro" id="IPR037066">
    <property type="entry name" value="Plug_dom_sf"/>
</dbReference>
<keyword evidence="1" id="KW-0472">Membrane</keyword>
<dbReference type="Pfam" id="PF07715">
    <property type="entry name" value="Plug"/>
    <property type="match status" value="1"/>
</dbReference>
<dbReference type="Pfam" id="PF13715">
    <property type="entry name" value="CarbopepD_reg_2"/>
    <property type="match status" value="1"/>
</dbReference>
<dbReference type="RefSeq" id="WP_378987834.1">
    <property type="nucleotide sequence ID" value="NZ_JBHSBW010000015.1"/>
</dbReference>
<accession>A0ABV8PCN8</accession>
<feature type="domain" description="TonB-dependent receptor plug" evidence="2">
    <location>
        <begin position="161"/>
        <end position="268"/>
    </location>
</feature>
<name>A0ABV8PCN8_9SPHI</name>
<keyword evidence="1" id="KW-1134">Transmembrane beta strand</keyword>